<organism evidence="2 3">
    <name type="scientific">Floridaenema fluviatile BLCC-F154</name>
    <dbReference type="NCBI Taxonomy" id="3153640"/>
    <lineage>
        <taxon>Bacteria</taxon>
        <taxon>Bacillati</taxon>
        <taxon>Cyanobacteriota</taxon>
        <taxon>Cyanophyceae</taxon>
        <taxon>Oscillatoriophycideae</taxon>
        <taxon>Aerosakkonematales</taxon>
        <taxon>Aerosakkonemataceae</taxon>
        <taxon>Floridanema</taxon>
        <taxon>Floridanema fluviatile</taxon>
    </lineage>
</organism>
<evidence type="ECO:0000259" key="1">
    <source>
        <dbReference type="Pfam" id="PF21828"/>
    </source>
</evidence>
<evidence type="ECO:0000313" key="3">
    <source>
        <dbReference type="Proteomes" id="UP001576776"/>
    </source>
</evidence>
<comment type="caution">
    <text evidence="2">The sequence shown here is derived from an EMBL/GenBank/DDBJ whole genome shotgun (WGS) entry which is preliminary data.</text>
</comment>
<sequence length="58" mass="6861">MPTNEQILSCFTLSCWATKMYLPIYLIRFDERTGDVFFLAGEETEISIYPNGEWRFES</sequence>
<dbReference type="InterPro" id="IPR054181">
    <property type="entry name" value="DUF6888"/>
</dbReference>
<evidence type="ECO:0000313" key="2">
    <source>
        <dbReference type="EMBL" id="MFB2937014.1"/>
    </source>
</evidence>
<accession>A0ABV4YDV8</accession>
<dbReference type="Proteomes" id="UP001576776">
    <property type="component" value="Unassembled WGS sequence"/>
</dbReference>
<keyword evidence="3" id="KW-1185">Reference proteome</keyword>
<dbReference type="EMBL" id="JBHFNS010000066">
    <property type="protein sequence ID" value="MFB2937014.1"/>
    <property type="molecule type" value="Genomic_DNA"/>
</dbReference>
<feature type="domain" description="DUF6888" evidence="1">
    <location>
        <begin position="1"/>
        <end position="55"/>
    </location>
</feature>
<dbReference type="RefSeq" id="WP_413258514.1">
    <property type="nucleotide sequence ID" value="NZ_JBHFNS010000066.1"/>
</dbReference>
<reference evidence="2 3" key="1">
    <citation type="submission" date="2024-09" db="EMBL/GenBank/DDBJ databases">
        <title>Floridaenema gen nov. (Aerosakkonemataceae, Aerosakkonematales ord. nov., Cyanobacteria) from benthic tropical and subtropical fresh waters, with the description of four new species.</title>
        <authorList>
            <person name="Moretto J.A."/>
            <person name="Berthold D.E."/>
            <person name="Lefler F.W."/>
            <person name="Huang I.-S."/>
            <person name="Laughinghouse H. IV."/>
        </authorList>
    </citation>
    <scope>NUCLEOTIDE SEQUENCE [LARGE SCALE GENOMIC DNA]</scope>
    <source>
        <strain evidence="2 3">BLCC-F154</strain>
    </source>
</reference>
<protein>
    <recommendedName>
        <fullName evidence="1">DUF6888 domain-containing protein</fullName>
    </recommendedName>
</protein>
<proteinExistence type="predicted"/>
<name>A0ABV4YDV8_9CYAN</name>
<dbReference type="Pfam" id="PF21828">
    <property type="entry name" value="DUF6888"/>
    <property type="match status" value="1"/>
</dbReference>
<gene>
    <name evidence="2" type="ORF">ACE1B6_17335</name>
</gene>